<reference evidence="4 6" key="1">
    <citation type="submission" date="2015-09" db="EMBL/GenBank/DDBJ databases">
        <authorList>
            <consortium name="Pathogen Informatics"/>
        </authorList>
    </citation>
    <scope>NUCLEOTIDE SEQUENCE [LARGE SCALE GENOMIC DNA]</scope>
    <source>
        <strain evidence="4 6">2789STDY5608872</strain>
    </source>
</reference>
<name>A0A173VP32_PARDI</name>
<evidence type="ECO:0000313" key="4">
    <source>
        <dbReference type="EMBL" id="CUN27708.1"/>
    </source>
</evidence>
<dbReference type="Proteomes" id="UP001211522">
    <property type="component" value="Unassembled WGS sequence"/>
</dbReference>
<evidence type="ECO:0000313" key="5">
    <source>
        <dbReference type="EMBL" id="MDB9141268.1"/>
    </source>
</evidence>
<accession>A0A173VP32</accession>
<dbReference type="InterPro" id="IPR029063">
    <property type="entry name" value="SAM-dependent_MTases_sf"/>
</dbReference>
<dbReference type="Pfam" id="PF02086">
    <property type="entry name" value="MethyltransfD12"/>
    <property type="match status" value="1"/>
</dbReference>
<dbReference type="AlphaFoldDB" id="A0A173VP32"/>
<dbReference type="GO" id="GO:0009007">
    <property type="term" value="F:site-specific DNA-methyltransferase (adenine-specific) activity"/>
    <property type="evidence" value="ECO:0007669"/>
    <property type="project" value="UniProtKB-EC"/>
</dbReference>
<evidence type="ECO:0000256" key="3">
    <source>
        <dbReference type="ARBA" id="ARBA00022691"/>
    </source>
</evidence>
<dbReference type="EMBL" id="JAQMPX010000154">
    <property type="protein sequence ID" value="MDB9141268.1"/>
    <property type="molecule type" value="Genomic_DNA"/>
</dbReference>
<keyword evidence="1 4" id="KW-0489">Methyltransferase</keyword>
<dbReference type="Proteomes" id="UP000095591">
    <property type="component" value="Unassembled WGS sequence"/>
</dbReference>
<dbReference type="SUPFAM" id="SSF53335">
    <property type="entry name" value="S-adenosyl-L-methionine-dependent methyltransferases"/>
    <property type="match status" value="1"/>
</dbReference>
<organism evidence="4 6">
    <name type="scientific">Parabacteroides distasonis</name>
    <dbReference type="NCBI Taxonomy" id="823"/>
    <lineage>
        <taxon>Bacteria</taxon>
        <taxon>Pseudomonadati</taxon>
        <taxon>Bacteroidota</taxon>
        <taxon>Bacteroidia</taxon>
        <taxon>Bacteroidales</taxon>
        <taxon>Tannerellaceae</taxon>
        <taxon>Parabacteroides</taxon>
    </lineage>
</organism>
<keyword evidence="3" id="KW-0949">S-adenosyl-L-methionine</keyword>
<dbReference type="GO" id="GO:0009307">
    <property type="term" value="P:DNA restriction-modification system"/>
    <property type="evidence" value="ECO:0007669"/>
    <property type="project" value="InterPro"/>
</dbReference>
<dbReference type="GO" id="GO:0032259">
    <property type="term" value="P:methylation"/>
    <property type="evidence" value="ECO:0007669"/>
    <property type="project" value="UniProtKB-KW"/>
</dbReference>
<proteinExistence type="predicted"/>
<keyword evidence="2 4" id="KW-0808">Transferase</keyword>
<dbReference type="EMBL" id="CYXP01000008">
    <property type="protein sequence ID" value="CUN27708.1"/>
    <property type="molecule type" value="Genomic_DNA"/>
</dbReference>
<evidence type="ECO:0000256" key="2">
    <source>
        <dbReference type="ARBA" id="ARBA00022679"/>
    </source>
</evidence>
<evidence type="ECO:0000256" key="1">
    <source>
        <dbReference type="ARBA" id="ARBA00022603"/>
    </source>
</evidence>
<gene>
    <name evidence="4" type="primary">fokIM</name>
    <name evidence="4" type="ORF">ERS852429_03162</name>
    <name evidence="5" type="ORF">PN612_22525</name>
</gene>
<dbReference type="EC" id="2.1.1.72" evidence="4"/>
<dbReference type="InterPro" id="IPR012327">
    <property type="entry name" value="MeTrfase_D12"/>
</dbReference>
<reference evidence="5" key="2">
    <citation type="submission" date="2023-01" db="EMBL/GenBank/DDBJ databases">
        <title>Human gut microbiome strain richness.</title>
        <authorList>
            <person name="Chen-Liaw A."/>
        </authorList>
    </citation>
    <scope>NUCLEOTIDE SEQUENCE</scope>
    <source>
        <strain evidence="5">D35st1_E5_D35t1_190705</strain>
    </source>
</reference>
<sequence length="438" mass="49845">MEYNFRTLNYLGSKLRLLDFIEDKILDVTPVGAGVCDLFAGSGCVSRRLSRNFAVTACDIQGYSKVIDNALLNKFDVTDENVNKFFELLYTESAEKLRDAFAPLIQMEHEAIKNKNLEVLACILEYGSVEVFNLEHNLSCLSDQLRMVNNKLIKTGLSNELSLISRYYGGVYFSYKQAVEIDIILETIHKSFPSNHRDLYLAALLGTASDIVDTVGKHFAQPIKARDAKGKIKSTVYNKAVKDKTIDVIALYKDWLLKYKSLTKNDLCHSTMQGDFENCLRNLPDNVRTVYADPPYTRDHYSRYYHVLETLTLRDIPKISTVTIHGSTHVSNGIYREDRHQSPFCIKSKALDAFRKMFKLTSATNRNLLLSYSPYDETKKSHPRVVTMQQIITLAKEYFDNVETVSAGSFKHNKLNSTEHFLEASDEAELLIVCTNNS</sequence>
<protein>
    <submittedName>
        <fullName evidence="5">DNA adenine methylase</fullName>
    </submittedName>
    <submittedName>
        <fullName evidence="4">Modification methylase FokI</fullName>
        <ecNumber evidence="4">2.1.1.72</ecNumber>
    </submittedName>
</protein>
<evidence type="ECO:0000313" key="6">
    <source>
        <dbReference type="Proteomes" id="UP000095591"/>
    </source>
</evidence>
<dbReference type="RefSeq" id="WP_057319785.1">
    <property type="nucleotide sequence ID" value="NZ_CYXP01000008.1"/>
</dbReference>